<keyword evidence="9 12" id="KW-0408">Iron</keyword>
<organism evidence="14 15">
    <name type="scientific">Stachybotrys chlorohalonatus (strain IBT 40285)</name>
    <dbReference type="NCBI Taxonomy" id="1283841"/>
    <lineage>
        <taxon>Eukaryota</taxon>
        <taxon>Fungi</taxon>
        <taxon>Dikarya</taxon>
        <taxon>Ascomycota</taxon>
        <taxon>Pezizomycotina</taxon>
        <taxon>Sordariomycetes</taxon>
        <taxon>Hypocreomycetidae</taxon>
        <taxon>Hypocreales</taxon>
        <taxon>Stachybotryaceae</taxon>
        <taxon>Stachybotrys</taxon>
    </lineage>
</organism>
<evidence type="ECO:0000313" key="14">
    <source>
        <dbReference type="EMBL" id="KFA60115.1"/>
    </source>
</evidence>
<dbReference type="OrthoDB" id="1470350at2759"/>
<dbReference type="Pfam" id="PF00067">
    <property type="entry name" value="p450"/>
    <property type="match status" value="1"/>
</dbReference>
<evidence type="ECO:0000256" key="4">
    <source>
        <dbReference type="ARBA" id="ARBA00010617"/>
    </source>
</evidence>
<dbReference type="InterPro" id="IPR001128">
    <property type="entry name" value="Cyt_P450"/>
</dbReference>
<reference evidence="14 15" key="1">
    <citation type="journal article" date="2014" name="BMC Genomics">
        <title>Comparative genome sequencing reveals chemotype-specific gene clusters in the toxigenic black mold Stachybotrys.</title>
        <authorList>
            <person name="Semeiks J."/>
            <person name="Borek D."/>
            <person name="Otwinowski Z."/>
            <person name="Grishin N.V."/>
        </authorList>
    </citation>
    <scope>NUCLEOTIDE SEQUENCE [LARGE SCALE GENOMIC DNA]</scope>
    <source>
        <strain evidence="14 15">IBT 40285</strain>
    </source>
</reference>
<dbReference type="HOGENOM" id="CLU_001570_27_0_1"/>
<dbReference type="InterPro" id="IPR017972">
    <property type="entry name" value="Cyt_P450_CS"/>
</dbReference>
<dbReference type="OMA" id="EMIPGPT"/>
<keyword evidence="11" id="KW-0472">Membrane</keyword>
<dbReference type="AlphaFoldDB" id="A0A084Q830"/>
<dbReference type="GO" id="GO:0016020">
    <property type="term" value="C:membrane"/>
    <property type="evidence" value="ECO:0007669"/>
    <property type="project" value="UniProtKB-SubCell"/>
</dbReference>
<keyword evidence="12 13" id="KW-0349">Heme</keyword>
<dbReference type="InParanoid" id="A0A084Q830"/>
<evidence type="ECO:0000256" key="5">
    <source>
        <dbReference type="ARBA" id="ARBA00022692"/>
    </source>
</evidence>
<dbReference type="PRINTS" id="PR00463">
    <property type="entry name" value="EP450I"/>
</dbReference>
<keyword evidence="8 13" id="KW-0560">Oxidoreductase</keyword>
<evidence type="ECO:0000256" key="2">
    <source>
        <dbReference type="ARBA" id="ARBA00004167"/>
    </source>
</evidence>
<evidence type="ECO:0000256" key="12">
    <source>
        <dbReference type="PIRSR" id="PIRSR602401-1"/>
    </source>
</evidence>
<gene>
    <name evidence="14" type="ORF">S40285_09492</name>
</gene>
<keyword evidence="6 12" id="KW-0479">Metal-binding</keyword>
<dbReference type="GO" id="GO:0004497">
    <property type="term" value="F:monooxygenase activity"/>
    <property type="evidence" value="ECO:0007669"/>
    <property type="project" value="UniProtKB-KW"/>
</dbReference>
<comment type="subcellular location">
    <subcellularLocation>
        <location evidence="2">Membrane</location>
        <topology evidence="2">Single-pass membrane protein</topology>
    </subcellularLocation>
</comment>
<dbReference type="InterPro" id="IPR036396">
    <property type="entry name" value="Cyt_P450_sf"/>
</dbReference>
<dbReference type="CDD" id="cd11063">
    <property type="entry name" value="CYP52"/>
    <property type="match status" value="1"/>
</dbReference>
<accession>A0A084Q830</accession>
<protein>
    <submittedName>
        <fullName evidence="14">Uncharacterized protein</fullName>
    </submittedName>
</protein>
<dbReference type="SUPFAM" id="SSF48264">
    <property type="entry name" value="Cytochrome P450"/>
    <property type="match status" value="1"/>
</dbReference>
<name>A0A084Q830_STAC4</name>
<dbReference type="GO" id="GO:0020037">
    <property type="term" value="F:heme binding"/>
    <property type="evidence" value="ECO:0007669"/>
    <property type="project" value="InterPro"/>
</dbReference>
<keyword evidence="7" id="KW-1133">Transmembrane helix</keyword>
<dbReference type="Gene3D" id="1.10.630.10">
    <property type="entry name" value="Cytochrome P450"/>
    <property type="match status" value="1"/>
</dbReference>
<evidence type="ECO:0000256" key="10">
    <source>
        <dbReference type="ARBA" id="ARBA00023033"/>
    </source>
</evidence>
<comment type="cofactor">
    <cofactor evidence="1 12">
        <name>heme</name>
        <dbReference type="ChEBI" id="CHEBI:30413"/>
    </cofactor>
</comment>
<evidence type="ECO:0000256" key="8">
    <source>
        <dbReference type="ARBA" id="ARBA00023002"/>
    </source>
</evidence>
<feature type="binding site" description="axial binding residue" evidence="12">
    <location>
        <position position="500"/>
    </location>
    <ligand>
        <name>heme</name>
        <dbReference type="ChEBI" id="CHEBI:30413"/>
    </ligand>
    <ligandPart>
        <name>Fe</name>
        <dbReference type="ChEBI" id="CHEBI:18248"/>
    </ligandPart>
</feature>
<dbReference type="PANTHER" id="PTHR24287:SF5">
    <property type="entry name" value="P450, PUTATIVE (EUROFUNG)-RELATED"/>
    <property type="match status" value="1"/>
</dbReference>
<dbReference type="GO" id="GO:0016705">
    <property type="term" value="F:oxidoreductase activity, acting on paired donors, with incorporation or reduction of molecular oxygen"/>
    <property type="evidence" value="ECO:0007669"/>
    <property type="project" value="InterPro"/>
</dbReference>
<keyword evidence="5" id="KW-0812">Transmembrane</keyword>
<dbReference type="PRINTS" id="PR00385">
    <property type="entry name" value="P450"/>
</dbReference>
<comment type="pathway">
    <text evidence="3">Mycotoxin biosynthesis.</text>
</comment>
<dbReference type="EMBL" id="KL661915">
    <property type="protein sequence ID" value="KFA60115.1"/>
    <property type="molecule type" value="Genomic_DNA"/>
</dbReference>
<evidence type="ECO:0000256" key="7">
    <source>
        <dbReference type="ARBA" id="ARBA00022989"/>
    </source>
</evidence>
<comment type="similarity">
    <text evidence="4 13">Belongs to the cytochrome P450 family.</text>
</comment>
<evidence type="ECO:0000256" key="6">
    <source>
        <dbReference type="ARBA" id="ARBA00022723"/>
    </source>
</evidence>
<dbReference type="GO" id="GO:0005506">
    <property type="term" value="F:iron ion binding"/>
    <property type="evidence" value="ECO:0007669"/>
    <property type="project" value="InterPro"/>
</dbReference>
<dbReference type="InterPro" id="IPR002401">
    <property type="entry name" value="Cyt_P450_E_grp-I"/>
</dbReference>
<evidence type="ECO:0000256" key="1">
    <source>
        <dbReference type="ARBA" id="ARBA00001971"/>
    </source>
</evidence>
<sequence>MGLLESLLEHLSFKSLSIFSVAALALWLIAHRVDEHRRIRRLGNYGPTLRTKWPLGTLSLPYYEARGLLGSSDTDLHAPPGLDFIIASVRATLRHDNLEHWRKHMVQDVGGSWTCEGRILNQRVAFTADPDNIKAILATQFSDYGKGEPFHDEWKDFLGDSIFTTDGAQWHASRQLIRPQFTRDRVSDLHCFESHMETLFRAIANGGPLSHAGQPVDMNSVNGKVFDLSELFFRYTLDVTTDFLLGYDVKSLCTPKQEFADAFNEVQRVQNIVIRATKLRPLIPKASFWAGLKVMNHFVSQYIERALVLSPTELAEKSKSNEKYTFLDELAGFTRDPKVLRDQIVAILLAGRDTTASTLSWIIYELSRHPEMVVKLRQEILETIGSERTPSFEDLKNMSYLKAVINETLRLYPVVPFNVRLALKDTTLPRGGGKDGSEPLPVLKDTPIAYSTLVMQRRPELYPPVSDTFADPAVFSPERWANWHPKPHHYIPFNAGPRICIGQQFALTEMGYVLCRLFQRYERVVSYMDNVDGGNPLLKADITLSPGQGVMVAFWEAKNE</sequence>
<dbReference type="PROSITE" id="PS00086">
    <property type="entry name" value="CYTOCHROME_P450"/>
    <property type="match status" value="1"/>
</dbReference>
<evidence type="ECO:0000313" key="15">
    <source>
        <dbReference type="Proteomes" id="UP000028524"/>
    </source>
</evidence>
<evidence type="ECO:0000256" key="13">
    <source>
        <dbReference type="RuleBase" id="RU000461"/>
    </source>
</evidence>
<dbReference type="PANTHER" id="PTHR24287">
    <property type="entry name" value="P450, PUTATIVE (EUROFUNG)-RELATED"/>
    <property type="match status" value="1"/>
</dbReference>
<dbReference type="InterPro" id="IPR047146">
    <property type="entry name" value="Cyt_P450_E_CYP52_fungi"/>
</dbReference>
<keyword evidence="15" id="KW-1185">Reference proteome</keyword>
<proteinExistence type="inferred from homology"/>
<evidence type="ECO:0000256" key="11">
    <source>
        <dbReference type="ARBA" id="ARBA00023136"/>
    </source>
</evidence>
<keyword evidence="10 13" id="KW-0503">Monooxygenase</keyword>
<evidence type="ECO:0000256" key="9">
    <source>
        <dbReference type="ARBA" id="ARBA00023004"/>
    </source>
</evidence>
<dbReference type="Proteomes" id="UP000028524">
    <property type="component" value="Unassembled WGS sequence"/>
</dbReference>
<evidence type="ECO:0000256" key="3">
    <source>
        <dbReference type="ARBA" id="ARBA00004685"/>
    </source>
</evidence>
<dbReference type="STRING" id="1283841.A0A084Q830"/>